<reference evidence="2 3" key="1">
    <citation type="submission" date="2023-05" db="EMBL/GenBank/DDBJ databases">
        <title>[ruminococcus] sp. nov., isolated from a pig farm feces dump.</title>
        <authorList>
            <person name="Chang Y.-H."/>
        </authorList>
    </citation>
    <scope>NUCLEOTIDE SEQUENCE [LARGE SCALE GENOMIC DNA]</scope>
    <source>
        <strain evidence="2 3">YH-rum2234</strain>
    </source>
</reference>
<proteinExistence type="predicted"/>
<accession>A0AAP4BAI5</accession>
<gene>
    <name evidence="2" type="ORF">QJ036_08435</name>
</gene>
<dbReference type="InterPro" id="IPR001296">
    <property type="entry name" value="Glyco_trans_1"/>
</dbReference>
<keyword evidence="2" id="KW-0808">Transferase</keyword>
<dbReference type="CDD" id="cd03811">
    <property type="entry name" value="GT4_GT28_WabH-like"/>
    <property type="match status" value="1"/>
</dbReference>
<keyword evidence="2" id="KW-0328">Glycosyltransferase</keyword>
<dbReference type="Proteomes" id="UP001300383">
    <property type="component" value="Unassembled WGS sequence"/>
</dbReference>
<dbReference type="GO" id="GO:0016757">
    <property type="term" value="F:glycosyltransferase activity"/>
    <property type="evidence" value="ECO:0007669"/>
    <property type="project" value="UniProtKB-KW"/>
</dbReference>
<dbReference type="PANTHER" id="PTHR12526:SF630">
    <property type="entry name" value="GLYCOSYLTRANSFERASE"/>
    <property type="match status" value="1"/>
</dbReference>
<dbReference type="Pfam" id="PF00534">
    <property type="entry name" value="Glycos_transf_1"/>
    <property type="match status" value="1"/>
</dbReference>
<dbReference type="EMBL" id="JASGBQ010000013">
    <property type="protein sequence ID" value="MDI9242495.1"/>
    <property type="molecule type" value="Genomic_DNA"/>
</dbReference>
<keyword evidence="3" id="KW-1185">Reference proteome</keyword>
<evidence type="ECO:0000313" key="3">
    <source>
        <dbReference type="Proteomes" id="UP001300383"/>
    </source>
</evidence>
<dbReference type="Gene3D" id="3.40.50.2000">
    <property type="entry name" value="Glycogen Phosphorylase B"/>
    <property type="match status" value="2"/>
</dbReference>
<name>A0AAP4BAI5_9FIRM</name>
<dbReference type="PANTHER" id="PTHR12526">
    <property type="entry name" value="GLYCOSYLTRANSFERASE"/>
    <property type="match status" value="1"/>
</dbReference>
<evidence type="ECO:0000313" key="2">
    <source>
        <dbReference type="EMBL" id="MDI9242495.1"/>
    </source>
</evidence>
<organism evidence="2 3">
    <name type="scientific">Fusibacillus kribbianus</name>
    <dbReference type="NCBI Taxonomy" id="3044208"/>
    <lineage>
        <taxon>Bacteria</taxon>
        <taxon>Bacillati</taxon>
        <taxon>Bacillota</taxon>
        <taxon>Clostridia</taxon>
        <taxon>Lachnospirales</taxon>
        <taxon>Lachnospiraceae</taxon>
        <taxon>Fusibacillus</taxon>
    </lineage>
</organism>
<protein>
    <submittedName>
        <fullName evidence="2">Glycosyltransferase</fullName>
        <ecNumber evidence="2">2.4.-.-</ecNumber>
    </submittedName>
</protein>
<sequence length="397" mass="44867">MWNGHQSMKKIIIVNNNMKVGGVQKSLYNLLWGVSEKYDITLYLFSKSGEYIDHLPPTVEIQTCTSLFRFLGVSQAESKNCLRDKLTRGVLAALCKLLGRPFVMRLISLSQKPLAEEYDVAISYLQNGDIHSFYGGVNEFVLQKVRAKKKISFLHCDYENCGANHPQNNELYLAFDKIAACSDGCRNAFLHVMPDLEQKCVTVRNFHRYEQILSQSKANPVTYEEGKLHVVMVSRLAHEKGIERGIQAISHVNQVGIPTELHIVGDGPMKRKLLDVASECNGTDFVHFYGEQSNPYRYMCNADLLLITSFNEAAPMIIDEAYCLGLPILSTATTSTKEMILNRGCGWVCDNSQFSINRSLVEILRNRSVIEYVRSQIRYTDVDNINPMKQFAALIGD</sequence>
<comment type="caution">
    <text evidence="2">The sequence shown here is derived from an EMBL/GenBank/DDBJ whole genome shotgun (WGS) entry which is preliminary data.</text>
</comment>
<dbReference type="SUPFAM" id="SSF53756">
    <property type="entry name" value="UDP-Glycosyltransferase/glycogen phosphorylase"/>
    <property type="match status" value="1"/>
</dbReference>
<dbReference type="EC" id="2.4.-.-" evidence="2"/>
<dbReference type="AlphaFoldDB" id="A0AAP4BAI5"/>
<feature type="domain" description="Glycosyl transferase family 1" evidence="1">
    <location>
        <begin position="224"/>
        <end position="367"/>
    </location>
</feature>
<evidence type="ECO:0000259" key="1">
    <source>
        <dbReference type="Pfam" id="PF00534"/>
    </source>
</evidence>